<reference evidence="2 3" key="1">
    <citation type="submission" date="2016-12" db="EMBL/GenBank/DDBJ databases">
        <title>The genomes of Aspergillus section Nigri reveals drivers in fungal speciation.</title>
        <authorList>
            <consortium name="DOE Joint Genome Institute"/>
            <person name="Vesth T.C."/>
            <person name="Nybo J."/>
            <person name="Theobald S."/>
            <person name="Brandl J."/>
            <person name="Frisvad J.C."/>
            <person name="Nielsen K.F."/>
            <person name="Lyhne E.K."/>
            <person name="Kogle M.E."/>
            <person name="Kuo A."/>
            <person name="Riley R."/>
            <person name="Clum A."/>
            <person name="Nolan M."/>
            <person name="Lipzen A."/>
            <person name="Salamov A."/>
            <person name="Henrissat B."/>
            <person name="Wiebenga A."/>
            <person name="De Vries R.P."/>
            <person name="Grigoriev I.V."/>
            <person name="Mortensen U.H."/>
            <person name="Andersen M.R."/>
            <person name="Baker S.E."/>
        </authorList>
    </citation>
    <scope>NUCLEOTIDE SEQUENCE [LARGE SCALE GENOMIC DNA]</scope>
    <source>
        <strain evidence="2 3">IBT 23096</strain>
    </source>
</reference>
<dbReference type="EMBL" id="MSFO01000004">
    <property type="protein sequence ID" value="PLB48655.1"/>
    <property type="molecule type" value="Genomic_DNA"/>
</dbReference>
<accession>A0A2I2G719</accession>
<dbReference type="SUPFAM" id="SSF51569">
    <property type="entry name" value="Aldolase"/>
    <property type="match status" value="1"/>
</dbReference>
<dbReference type="InterPro" id="IPR001585">
    <property type="entry name" value="TAL/FSA"/>
</dbReference>
<dbReference type="GO" id="GO:0005975">
    <property type="term" value="P:carbohydrate metabolic process"/>
    <property type="evidence" value="ECO:0007669"/>
    <property type="project" value="InterPro"/>
</dbReference>
<evidence type="ECO:0000256" key="1">
    <source>
        <dbReference type="ARBA" id="ARBA00023270"/>
    </source>
</evidence>
<keyword evidence="3" id="KW-1185">Reference proteome</keyword>
<dbReference type="Proteomes" id="UP000234275">
    <property type="component" value="Unassembled WGS sequence"/>
</dbReference>
<dbReference type="STRING" id="1392250.A0A2I2G719"/>
<dbReference type="OrthoDB" id="1711136at2759"/>
<dbReference type="GeneID" id="36558504"/>
<dbReference type="PANTHER" id="PTHR10683:SF39">
    <property type="entry name" value="TRANSALDOLASE"/>
    <property type="match status" value="1"/>
</dbReference>
<dbReference type="GO" id="GO:0004801">
    <property type="term" value="F:transaldolase activity"/>
    <property type="evidence" value="ECO:0007669"/>
    <property type="project" value="TreeGrafter"/>
</dbReference>
<dbReference type="RefSeq" id="XP_024703957.1">
    <property type="nucleotide sequence ID" value="XM_024850805.1"/>
</dbReference>
<dbReference type="GO" id="GO:0009052">
    <property type="term" value="P:pentose-phosphate shunt, non-oxidative branch"/>
    <property type="evidence" value="ECO:0007669"/>
    <property type="project" value="TreeGrafter"/>
</dbReference>
<organism evidence="2 3">
    <name type="scientific">Aspergillus steynii IBT 23096</name>
    <dbReference type="NCBI Taxonomy" id="1392250"/>
    <lineage>
        <taxon>Eukaryota</taxon>
        <taxon>Fungi</taxon>
        <taxon>Dikarya</taxon>
        <taxon>Ascomycota</taxon>
        <taxon>Pezizomycotina</taxon>
        <taxon>Eurotiomycetes</taxon>
        <taxon>Eurotiomycetidae</taxon>
        <taxon>Eurotiales</taxon>
        <taxon>Aspergillaceae</taxon>
        <taxon>Aspergillus</taxon>
        <taxon>Aspergillus subgen. Circumdati</taxon>
    </lineage>
</organism>
<name>A0A2I2G719_9EURO</name>
<gene>
    <name evidence="2" type="ORF">P170DRAFT_446518</name>
</gene>
<dbReference type="VEuPathDB" id="FungiDB:P170DRAFT_446518"/>
<proteinExistence type="predicted"/>
<keyword evidence="1" id="KW-0704">Schiff base</keyword>
<sequence length="368" mass="41054">MTITNPPTWLYKLDEQLNVDVDCMDPAFTLSLFPFVPHDMTSNQILVHDQLCYPRNDDLLRKVVKECKQDGWLAVYTRMSVLMCQANIGNINGRVLLQTLPSYSYDTEKTLEHGRAYIREFERAGISKDRFCLKIPCTGPGLAACAILENEGIRTLGTAVFSVHQAIAASQAGCLYISPYYNELRAHVDPNFWPESEDPALLHPMSSRLIQILKVYHTLYKETGKEQPLVKLASFLSPAEAMAAGELGCQSATISHQVLAQMANYPYERSKQPGQGEPKLQHPYKRASLTPQRLYPIADLDTLASPHWDGKLPSTDLDYLVDGGAKIDKANNADDTTRKRLSEALDSFVAAEKRSQAKIESAMASIQC</sequence>
<dbReference type="Pfam" id="PF00923">
    <property type="entry name" value="TAL_FSA"/>
    <property type="match status" value="1"/>
</dbReference>
<dbReference type="AlphaFoldDB" id="A0A2I2G719"/>
<comment type="caution">
    <text evidence="2">The sequence shown here is derived from an EMBL/GenBank/DDBJ whole genome shotgun (WGS) entry which is preliminary data.</text>
</comment>
<evidence type="ECO:0000313" key="2">
    <source>
        <dbReference type="EMBL" id="PLB48655.1"/>
    </source>
</evidence>
<dbReference type="Gene3D" id="3.20.20.70">
    <property type="entry name" value="Aldolase class I"/>
    <property type="match status" value="1"/>
</dbReference>
<protein>
    <submittedName>
        <fullName evidence="2">Aldolase</fullName>
    </submittedName>
</protein>
<evidence type="ECO:0000313" key="3">
    <source>
        <dbReference type="Proteomes" id="UP000234275"/>
    </source>
</evidence>
<dbReference type="InterPro" id="IPR013785">
    <property type="entry name" value="Aldolase_TIM"/>
</dbReference>
<dbReference type="PANTHER" id="PTHR10683">
    <property type="entry name" value="TRANSALDOLASE"/>
    <property type="match status" value="1"/>
</dbReference>